<dbReference type="AlphaFoldDB" id="A0AA38I103"/>
<sequence>MISAYPPSGRQDNFDTDWYDRPNDYNSQGQSEFSSPNINRESSQPEEYAPFIHVFATHDYVRLHCNSCTPAQDNLSLHERMPPAVI</sequence>
<reference evidence="2" key="1">
    <citation type="journal article" date="2023" name="G3 (Bethesda)">
        <title>Whole genome assemblies of Zophobas morio and Tenebrio molitor.</title>
        <authorList>
            <person name="Kaur S."/>
            <person name="Stinson S.A."/>
            <person name="diCenzo G.C."/>
        </authorList>
    </citation>
    <scope>NUCLEOTIDE SEQUENCE</scope>
    <source>
        <strain evidence="2">QUZm001</strain>
    </source>
</reference>
<keyword evidence="3" id="KW-1185">Reference proteome</keyword>
<proteinExistence type="predicted"/>
<feature type="region of interest" description="Disordered" evidence="1">
    <location>
        <begin position="1"/>
        <end position="45"/>
    </location>
</feature>
<name>A0AA38I103_9CUCU</name>
<protein>
    <submittedName>
        <fullName evidence="2">Uncharacterized protein</fullName>
    </submittedName>
</protein>
<dbReference type="Proteomes" id="UP001168821">
    <property type="component" value="Unassembled WGS sequence"/>
</dbReference>
<evidence type="ECO:0000313" key="2">
    <source>
        <dbReference type="EMBL" id="KAJ3646937.1"/>
    </source>
</evidence>
<accession>A0AA38I103</accession>
<evidence type="ECO:0000313" key="3">
    <source>
        <dbReference type="Proteomes" id="UP001168821"/>
    </source>
</evidence>
<comment type="caution">
    <text evidence="2">The sequence shown here is derived from an EMBL/GenBank/DDBJ whole genome shotgun (WGS) entry which is preliminary data.</text>
</comment>
<gene>
    <name evidence="2" type="ORF">Zmor_024494</name>
</gene>
<evidence type="ECO:0000256" key="1">
    <source>
        <dbReference type="SAM" id="MobiDB-lite"/>
    </source>
</evidence>
<dbReference type="EMBL" id="JALNTZ010000007">
    <property type="protein sequence ID" value="KAJ3646937.1"/>
    <property type="molecule type" value="Genomic_DNA"/>
</dbReference>
<organism evidence="2 3">
    <name type="scientific">Zophobas morio</name>
    <dbReference type="NCBI Taxonomy" id="2755281"/>
    <lineage>
        <taxon>Eukaryota</taxon>
        <taxon>Metazoa</taxon>
        <taxon>Ecdysozoa</taxon>
        <taxon>Arthropoda</taxon>
        <taxon>Hexapoda</taxon>
        <taxon>Insecta</taxon>
        <taxon>Pterygota</taxon>
        <taxon>Neoptera</taxon>
        <taxon>Endopterygota</taxon>
        <taxon>Coleoptera</taxon>
        <taxon>Polyphaga</taxon>
        <taxon>Cucujiformia</taxon>
        <taxon>Tenebrionidae</taxon>
        <taxon>Zophobas</taxon>
    </lineage>
</organism>
<feature type="compositionally biased region" description="Polar residues" evidence="1">
    <location>
        <begin position="24"/>
        <end position="42"/>
    </location>
</feature>